<evidence type="ECO:0000256" key="1">
    <source>
        <dbReference type="ARBA" id="ARBA00004651"/>
    </source>
</evidence>
<feature type="transmembrane region" description="Helical" evidence="7">
    <location>
        <begin position="106"/>
        <end position="129"/>
    </location>
</feature>
<feature type="transmembrane region" description="Helical" evidence="7">
    <location>
        <begin position="326"/>
        <end position="349"/>
    </location>
</feature>
<sequence>MKNTARAGQPGDFLTGPILPSLIRFSLPLMLSLLLQAFYGGVDLAVVGRYSPTASVAAVATGSQLMQSVTALITGLTMGVTVLVGKAVGADDPEQAGRTVAGQIRLFAVVAALLTGLMVLFAPQIAGLLNVPDAAMPEAVRYIRICSAGIVFIAAYNGISGIFRGIGNSKSPFLFVFIACLVNVVLDLLLVGALGLDASGAALATILAQAVSVVFSLLYIRHKPLPFSVFGQWKHSRRSIAMILKIGSPIALQDFLTNISFLIITAIINTLGVVASAGVGISEKLFVFLSIVPMTFMSALAAFVAQNMGGGKPERANRALVLAQRISMCCGGIMFLLTFFAGGTLASLFDNDPEVLTATAQYLKGSAFEYLIIPLTFCFLGYFNGLEHTAFVMAQGLFTSFMVRIPLSYVLSRLPGTGMLLISLAVPVSSLCNLLLCSLYFLWLRRKSRMPHSTGAEPDSL</sequence>
<dbReference type="EMBL" id="DXBO01000110">
    <property type="protein sequence ID" value="HIZ48519.1"/>
    <property type="molecule type" value="Genomic_DNA"/>
</dbReference>
<keyword evidence="4 7" id="KW-0812">Transmembrane</keyword>
<proteinExistence type="predicted"/>
<dbReference type="PIRSF" id="PIRSF006603">
    <property type="entry name" value="DinF"/>
    <property type="match status" value="1"/>
</dbReference>
<dbReference type="Proteomes" id="UP000824031">
    <property type="component" value="Unassembled WGS sequence"/>
</dbReference>
<feature type="transmembrane region" description="Helical" evidence="7">
    <location>
        <begin position="65"/>
        <end position="85"/>
    </location>
</feature>
<evidence type="ECO:0000313" key="8">
    <source>
        <dbReference type="EMBL" id="HIZ48519.1"/>
    </source>
</evidence>
<feature type="transmembrane region" description="Helical" evidence="7">
    <location>
        <begin position="200"/>
        <end position="220"/>
    </location>
</feature>
<keyword evidence="5 7" id="KW-1133">Transmembrane helix</keyword>
<keyword evidence="2" id="KW-0813">Transport</keyword>
<dbReference type="AlphaFoldDB" id="A0A9D2JH69"/>
<comment type="subcellular location">
    <subcellularLocation>
        <location evidence="1">Cell membrane</location>
        <topology evidence="1">Multi-pass membrane protein</topology>
    </subcellularLocation>
</comment>
<keyword evidence="6 7" id="KW-0472">Membrane</keyword>
<evidence type="ECO:0000313" key="9">
    <source>
        <dbReference type="Proteomes" id="UP000824031"/>
    </source>
</evidence>
<dbReference type="NCBIfam" id="TIGR00797">
    <property type="entry name" value="matE"/>
    <property type="match status" value="1"/>
</dbReference>
<feature type="transmembrane region" description="Helical" evidence="7">
    <location>
        <begin position="361"/>
        <end position="383"/>
    </location>
</feature>
<name>A0A9D2JH69_9FIRM</name>
<evidence type="ECO:0000256" key="4">
    <source>
        <dbReference type="ARBA" id="ARBA00022692"/>
    </source>
</evidence>
<dbReference type="Pfam" id="PF01554">
    <property type="entry name" value="MatE"/>
    <property type="match status" value="2"/>
</dbReference>
<dbReference type="InterPro" id="IPR052031">
    <property type="entry name" value="Membrane_Transporter-Flippase"/>
</dbReference>
<protein>
    <submittedName>
        <fullName evidence="8">MATE family efflux transporter</fullName>
    </submittedName>
</protein>
<reference evidence="8" key="1">
    <citation type="journal article" date="2021" name="PeerJ">
        <title>Extensive microbial diversity within the chicken gut microbiome revealed by metagenomics and culture.</title>
        <authorList>
            <person name="Gilroy R."/>
            <person name="Ravi A."/>
            <person name="Getino M."/>
            <person name="Pursley I."/>
            <person name="Horton D.L."/>
            <person name="Alikhan N.F."/>
            <person name="Baker D."/>
            <person name="Gharbi K."/>
            <person name="Hall N."/>
            <person name="Watson M."/>
            <person name="Adriaenssens E.M."/>
            <person name="Foster-Nyarko E."/>
            <person name="Jarju S."/>
            <person name="Secka A."/>
            <person name="Antonio M."/>
            <person name="Oren A."/>
            <person name="Chaudhuri R.R."/>
            <person name="La Ragione R."/>
            <person name="Hildebrand F."/>
            <person name="Pallen M.J."/>
        </authorList>
    </citation>
    <scope>NUCLEOTIDE SEQUENCE</scope>
    <source>
        <strain evidence="8">3436</strain>
    </source>
</reference>
<feature type="transmembrane region" description="Helical" evidence="7">
    <location>
        <begin position="285"/>
        <end position="305"/>
    </location>
</feature>
<comment type="caution">
    <text evidence="8">The sequence shown here is derived from an EMBL/GenBank/DDBJ whole genome shotgun (WGS) entry which is preliminary data.</text>
</comment>
<evidence type="ECO:0000256" key="5">
    <source>
        <dbReference type="ARBA" id="ARBA00022989"/>
    </source>
</evidence>
<organism evidence="8 9">
    <name type="scientific">Candidatus Gemmiger excrementavium</name>
    <dbReference type="NCBI Taxonomy" id="2838608"/>
    <lineage>
        <taxon>Bacteria</taxon>
        <taxon>Bacillati</taxon>
        <taxon>Bacillota</taxon>
        <taxon>Clostridia</taxon>
        <taxon>Eubacteriales</taxon>
        <taxon>Gemmiger</taxon>
    </lineage>
</organism>
<reference evidence="8" key="2">
    <citation type="submission" date="2021-04" db="EMBL/GenBank/DDBJ databases">
        <authorList>
            <person name="Gilroy R."/>
        </authorList>
    </citation>
    <scope>NUCLEOTIDE SEQUENCE</scope>
    <source>
        <strain evidence="8">3436</strain>
    </source>
</reference>
<dbReference type="GO" id="GO:0042910">
    <property type="term" value="F:xenobiotic transmembrane transporter activity"/>
    <property type="evidence" value="ECO:0007669"/>
    <property type="project" value="InterPro"/>
</dbReference>
<accession>A0A9D2JH69</accession>
<dbReference type="PANTHER" id="PTHR43549:SF3">
    <property type="entry name" value="MULTIDRUG RESISTANCE PROTEIN YPNP-RELATED"/>
    <property type="match status" value="1"/>
</dbReference>
<dbReference type="InterPro" id="IPR002528">
    <property type="entry name" value="MATE_fam"/>
</dbReference>
<dbReference type="GO" id="GO:0005886">
    <property type="term" value="C:plasma membrane"/>
    <property type="evidence" value="ECO:0007669"/>
    <property type="project" value="UniProtKB-SubCell"/>
</dbReference>
<evidence type="ECO:0000256" key="3">
    <source>
        <dbReference type="ARBA" id="ARBA00022475"/>
    </source>
</evidence>
<dbReference type="InterPro" id="IPR048279">
    <property type="entry name" value="MdtK-like"/>
</dbReference>
<dbReference type="PANTHER" id="PTHR43549">
    <property type="entry name" value="MULTIDRUG RESISTANCE PROTEIN YPNP-RELATED"/>
    <property type="match status" value="1"/>
</dbReference>
<gene>
    <name evidence="8" type="ORF">H9810_07380</name>
</gene>
<feature type="transmembrane region" description="Helical" evidence="7">
    <location>
        <begin position="21"/>
        <end position="42"/>
    </location>
</feature>
<evidence type="ECO:0000256" key="7">
    <source>
        <dbReference type="SAM" id="Phobius"/>
    </source>
</evidence>
<dbReference type="CDD" id="cd13138">
    <property type="entry name" value="MATE_yoeA_like"/>
    <property type="match status" value="1"/>
</dbReference>
<feature type="transmembrane region" description="Helical" evidence="7">
    <location>
        <begin position="255"/>
        <end position="279"/>
    </location>
</feature>
<feature type="transmembrane region" description="Helical" evidence="7">
    <location>
        <begin position="419"/>
        <end position="443"/>
    </location>
</feature>
<feature type="transmembrane region" description="Helical" evidence="7">
    <location>
        <begin position="171"/>
        <end position="194"/>
    </location>
</feature>
<feature type="transmembrane region" description="Helical" evidence="7">
    <location>
        <begin position="390"/>
        <end position="407"/>
    </location>
</feature>
<dbReference type="GO" id="GO:0015297">
    <property type="term" value="F:antiporter activity"/>
    <property type="evidence" value="ECO:0007669"/>
    <property type="project" value="InterPro"/>
</dbReference>
<keyword evidence="3" id="KW-1003">Cell membrane</keyword>
<evidence type="ECO:0000256" key="2">
    <source>
        <dbReference type="ARBA" id="ARBA00022448"/>
    </source>
</evidence>
<evidence type="ECO:0000256" key="6">
    <source>
        <dbReference type="ARBA" id="ARBA00023136"/>
    </source>
</evidence>
<feature type="transmembrane region" description="Helical" evidence="7">
    <location>
        <begin position="141"/>
        <end position="159"/>
    </location>
</feature>